<accession>A0AAN6TL96</accession>
<sequence>MPSVSHVLKPPLVSQRHCILQTVLYAFSLLLPSPQTLSRTFAQRGSRRANPSCDAPIRATTPASPVLSIMPRYPGRLLLQIILGRDWWQEYTSSRPRLGNLNGSMFMFWHAPRHVAGGIYRFCAGIAGREEWITWRWEPSPRLGMYALVFITAVTVEPAAVAACRFAFDFC</sequence>
<name>A0AAN6TL96_9PEZI</name>
<protein>
    <submittedName>
        <fullName evidence="1">Uncharacterized protein</fullName>
    </submittedName>
</protein>
<dbReference type="Proteomes" id="UP001302812">
    <property type="component" value="Unassembled WGS sequence"/>
</dbReference>
<evidence type="ECO:0000313" key="2">
    <source>
        <dbReference type="Proteomes" id="UP001302812"/>
    </source>
</evidence>
<proteinExistence type="predicted"/>
<keyword evidence="2" id="KW-1185">Reference proteome</keyword>
<organism evidence="1 2">
    <name type="scientific">Canariomyces notabilis</name>
    <dbReference type="NCBI Taxonomy" id="2074819"/>
    <lineage>
        <taxon>Eukaryota</taxon>
        <taxon>Fungi</taxon>
        <taxon>Dikarya</taxon>
        <taxon>Ascomycota</taxon>
        <taxon>Pezizomycotina</taxon>
        <taxon>Sordariomycetes</taxon>
        <taxon>Sordariomycetidae</taxon>
        <taxon>Sordariales</taxon>
        <taxon>Chaetomiaceae</taxon>
        <taxon>Canariomyces</taxon>
    </lineage>
</organism>
<comment type="caution">
    <text evidence="1">The sequence shown here is derived from an EMBL/GenBank/DDBJ whole genome shotgun (WGS) entry which is preliminary data.</text>
</comment>
<dbReference type="RefSeq" id="XP_064674088.1">
    <property type="nucleotide sequence ID" value="XM_064809015.1"/>
</dbReference>
<dbReference type="AlphaFoldDB" id="A0AAN6TL96"/>
<reference evidence="1" key="2">
    <citation type="submission" date="2023-05" db="EMBL/GenBank/DDBJ databases">
        <authorList>
            <consortium name="Lawrence Berkeley National Laboratory"/>
            <person name="Steindorff A."/>
            <person name="Hensen N."/>
            <person name="Bonometti L."/>
            <person name="Westerberg I."/>
            <person name="Brannstrom I.O."/>
            <person name="Guillou S."/>
            <person name="Cros-Aarteil S."/>
            <person name="Calhoun S."/>
            <person name="Haridas S."/>
            <person name="Kuo A."/>
            <person name="Mondo S."/>
            <person name="Pangilinan J."/>
            <person name="Riley R."/>
            <person name="Labutti K."/>
            <person name="Andreopoulos B."/>
            <person name="Lipzen A."/>
            <person name="Chen C."/>
            <person name="Yanf M."/>
            <person name="Daum C."/>
            <person name="Ng V."/>
            <person name="Clum A."/>
            <person name="Ohm R."/>
            <person name="Martin F."/>
            <person name="Silar P."/>
            <person name="Natvig D."/>
            <person name="Lalanne C."/>
            <person name="Gautier V."/>
            <person name="Ament-Velasquez S.L."/>
            <person name="Kruys A."/>
            <person name="Hutchinson M.I."/>
            <person name="Powell A.J."/>
            <person name="Barry K."/>
            <person name="Miller A.N."/>
            <person name="Grigoriev I.V."/>
            <person name="Debuchy R."/>
            <person name="Gladieux P."/>
            <person name="Thoren M.H."/>
            <person name="Johannesson H."/>
        </authorList>
    </citation>
    <scope>NUCLEOTIDE SEQUENCE</scope>
    <source>
        <strain evidence="1">CBS 508.74</strain>
    </source>
</reference>
<dbReference type="EMBL" id="MU853333">
    <property type="protein sequence ID" value="KAK4116518.1"/>
    <property type="molecule type" value="Genomic_DNA"/>
</dbReference>
<dbReference type="GeneID" id="89933138"/>
<gene>
    <name evidence="1" type="ORF">N656DRAFT_255966</name>
</gene>
<evidence type="ECO:0000313" key="1">
    <source>
        <dbReference type="EMBL" id="KAK4116518.1"/>
    </source>
</evidence>
<reference evidence="1" key="1">
    <citation type="journal article" date="2023" name="Mol. Phylogenet. Evol.">
        <title>Genome-scale phylogeny and comparative genomics of the fungal order Sordariales.</title>
        <authorList>
            <person name="Hensen N."/>
            <person name="Bonometti L."/>
            <person name="Westerberg I."/>
            <person name="Brannstrom I.O."/>
            <person name="Guillou S."/>
            <person name="Cros-Aarteil S."/>
            <person name="Calhoun S."/>
            <person name="Haridas S."/>
            <person name="Kuo A."/>
            <person name="Mondo S."/>
            <person name="Pangilinan J."/>
            <person name="Riley R."/>
            <person name="LaButti K."/>
            <person name="Andreopoulos B."/>
            <person name="Lipzen A."/>
            <person name="Chen C."/>
            <person name="Yan M."/>
            <person name="Daum C."/>
            <person name="Ng V."/>
            <person name="Clum A."/>
            <person name="Steindorff A."/>
            <person name="Ohm R.A."/>
            <person name="Martin F."/>
            <person name="Silar P."/>
            <person name="Natvig D.O."/>
            <person name="Lalanne C."/>
            <person name="Gautier V."/>
            <person name="Ament-Velasquez S.L."/>
            <person name="Kruys A."/>
            <person name="Hutchinson M.I."/>
            <person name="Powell A.J."/>
            <person name="Barry K."/>
            <person name="Miller A.N."/>
            <person name="Grigoriev I.V."/>
            <person name="Debuchy R."/>
            <person name="Gladieux P."/>
            <person name="Hiltunen Thoren M."/>
            <person name="Johannesson H."/>
        </authorList>
    </citation>
    <scope>NUCLEOTIDE SEQUENCE</scope>
    <source>
        <strain evidence="1">CBS 508.74</strain>
    </source>
</reference>